<dbReference type="InterPro" id="IPR029787">
    <property type="entry name" value="Nucleotide_cyclase"/>
</dbReference>
<feature type="domain" description="EAL" evidence="1">
    <location>
        <begin position="329"/>
        <end position="583"/>
    </location>
</feature>
<dbReference type="InterPro" id="IPR029016">
    <property type="entry name" value="GAF-like_dom_sf"/>
</dbReference>
<gene>
    <name evidence="2" type="ORF">F1189_05090</name>
</gene>
<dbReference type="AlphaFoldDB" id="A0A5M6J1B6"/>
<dbReference type="Pfam" id="PF01590">
    <property type="entry name" value="GAF"/>
    <property type="match status" value="1"/>
</dbReference>
<dbReference type="CDD" id="cd01948">
    <property type="entry name" value="EAL"/>
    <property type="match status" value="1"/>
</dbReference>
<dbReference type="InterPro" id="IPR003018">
    <property type="entry name" value="GAF"/>
</dbReference>
<dbReference type="SMART" id="SM00267">
    <property type="entry name" value="GGDEF"/>
    <property type="match status" value="1"/>
</dbReference>
<sequence length="599" mass="64702">MQDAKEEARLDALRQLDLLDTPPSEAFDRITRMAARLFDLPIAAVSLTDLDRQWFKSRVGVSHTQIPRDRAPCAQVAESSGVLVIPDLLDDPWYRDSYLAGTGVRFYAAAPLITREGHCLGAMCVLGIEPRQASGAEMAALGDLAAMVMAQIELQHAFGRVDPLSGLPNRNQFIEDLEDLARDRPADEPRMVVLVDLAGPERLSATLRVMGSAHVDEAILRAARVLRAAMGAEKRIYHVGPTQFLFLAPPGADATRIAAGLDATLVVLGGDVGPGLMTDAVAGIAPFHLGKVIPRDVLRIAHGAAEDARLTGQRTGLYSQEQDKAHRRRFRLLQDFAQAVTRPGQLRLVYQPRIDLASGRCLGAEALLRWRHPELGEVSPGEFMPLVERTAMVHPATGWVLAAAMRQLRTWRDGGITLQISVNISTVNLVEGEFAATVLDGLVRHRLPAECLELEVTESAVMQDAGRALAALQALADGGIRLAIDDFGTGYSSLAYLQRLPASVVKIDQSFMRDLMGDARRRALVAAMISLGHDLGYHVVAEGVESVGVRDYLASVGCDEAQGYLFGRPMEVDDFVTWVRQAGGEAAPGPGQAASSVGM</sequence>
<dbReference type="RefSeq" id="WP_150039546.1">
    <property type="nucleotide sequence ID" value="NZ_OW485601.1"/>
</dbReference>
<reference evidence="2 3" key="1">
    <citation type="submission" date="2019-09" db="EMBL/GenBank/DDBJ databases">
        <title>Genome sequence of Rhodovastum atsumiense, a diverse member of the Acetobacteraceae family of non-sulfur purple photosynthetic bacteria.</title>
        <authorList>
            <person name="Meyer T."/>
            <person name="Kyndt J."/>
        </authorList>
    </citation>
    <scope>NUCLEOTIDE SEQUENCE [LARGE SCALE GENOMIC DNA]</scope>
    <source>
        <strain evidence="2 3">DSM 21279</strain>
    </source>
</reference>
<dbReference type="EMBL" id="VWPK01000006">
    <property type="protein sequence ID" value="KAA5613435.1"/>
    <property type="molecule type" value="Genomic_DNA"/>
</dbReference>
<name>A0A5M6J1B6_9PROT</name>
<dbReference type="Gene3D" id="3.20.20.450">
    <property type="entry name" value="EAL domain"/>
    <property type="match status" value="1"/>
</dbReference>
<evidence type="ECO:0000313" key="3">
    <source>
        <dbReference type="Proteomes" id="UP000325255"/>
    </source>
</evidence>
<dbReference type="InterPro" id="IPR035919">
    <property type="entry name" value="EAL_sf"/>
</dbReference>
<comment type="caution">
    <text evidence="2">The sequence shown here is derived from an EMBL/GenBank/DDBJ whole genome shotgun (WGS) entry which is preliminary data.</text>
</comment>
<organism evidence="2 3">
    <name type="scientific">Rhodovastum atsumiense</name>
    <dbReference type="NCBI Taxonomy" id="504468"/>
    <lineage>
        <taxon>Bacteria</taxon>
        <taxon>Pseudomonadati</taxon>
        <taxon>Pseudomonadota</taxon>
        <taxon>Alphaproteobacteria</taxon>
        <taxon>Acetobacterales</taxon>
        <taxon>Acetobacteraceae</taxon>
        <taxon>Rhodovastum</taxon>
    </lineage>
</organism>
<dbReference type="PROSITE" id="PS50883">
    <property type="entry name" value="EAL"/>
    <property type="match status" value="1"/>
</dbReference>
<dbReference type="Pfam" id="PF00563">
    <property type="entry name" value="EAL"/>
    <property type="match status" value="1"/>
</dbReference>
<dbReference type="GO" id="GO:0071111">
    <property type="term" value="F:cyclic-guanylate-specific phosphodiesterase activity"/>
    <property type="evidence" value="ECO:0007669"/>
    <property type="project" value="InterPro"/>
</dbReference>
<dbReference type="OrthoDB" id="9793210at2"/>
<dbReference type="InterPro" id="IPR043128">
    <property type="entry name" value="Rev_trsase/Diguanyl_cyclase"/>
</dbReference>
<dbReference type="SUPFAM" id="SSF55781">
    <property type="entry name" value="GAF domain-like"/>
    <property type="match status" value="1"/>
</dbReference>
<dbReference type="SUPFAM" id="SSF141868">
    <property type="entry name" value="EAL domain-like"/>
    <property type="match status" value="1"/>
</dbReference>
<protein>
    <submittedName>
        <fullName evidence="2">EAL domain-containing protein</fullName>
    </submittedName>
</protein>
<dbReference type="InterPro" id="IPR001633">
    <property type="entry name" value="EAL_dom"/>
</dbReference>
<evidence type="ECO:0000313" key="2">
    <source>
        <dbReference type="EMBL" id="KAA5613435.1"/>
    </source>
</evidence>
<dbReference type="SMART" id="SM00065">
    <property type="entry name" value="GAF"/>
    <property type="match status" value="1"/>
</dbReference>
<dbReference type="Gene3D" id="3.30.70.270">
    <property type="match status" value="1"/>
</dbReference>
<dbReference type="InterPro" id="IPR050706">
    <property type="entry name" value="Cyclic-di-GMP_PDE-like"/>
</dbReference>
<dbReference type="Proteomes" id="UP000325255">
    <property type="component" value="Unassembled WGS sequence"/>
</dbReference>
<dbReference type="SUPFAM" id="SSF55073">
    <property type="entry name" value="Nucleotide cyclase"/>
    <property type="match status" value="1"/>
</dbReference>
<accession>A0A5M6J1B6</accession>
<keyword evidence="3" id="KW-1185">Reference proteome</keyword>
<dbReference type="InterPro" id="IPR000160">
    <property type="entry name" value="GGDEF_dom"/>
</dbReference>
<dbReference type="PANTHER" id="PTHR33121">
    <property type="entry name" value="CYCLIC DI-GMP PHOSPHODIESTERASE PDEF"/>
    <property type="match status" value="1"/>
</dbReference>
<evidence type="ECO:0000259" key="1">
    <source>
        <dbReference type="PROSITE" id="PS50883"/>
    </source>
</evidence>
<proteinExistence type="predicted"/>
<dbReference type="SMART" id="SM00052">
    <property type="entry name" value="EAL"/>
    <property type="match status" value="1"/>
</dbReference>
<dbReference type="Gene3D" id="3.30.450.40">
    <property type="match status" value="1"/>
</dbReference>
<dbReference type="PANTHER" id="PTHR33121:SF19">
    <property type="entry name" value="CYCLIC DI-GMP PHOSPHODIESTERASE PA2567"/>
    <property type="match status" value="1"/>
</dbReference>